<dbReference type="Proteomes" id="UP001293254">
    <property type="component" value="Unassembled WGS sequence"/>
</dbReference>
<feature type="region of interest" description="Disordered" evidence="1">
    <location>
        <begin position="32"/>
        <end position="63"/>
    </location>
</feature>
<evidence type="ECO:0000313" key="3">
    <source>
        <dbReference type="EMBL" id="KAK4416307.1"/>
    </source>
</evidence>
<name>A0AAE1XRL4_9LAMI</name>
<keyword evidence="4" id="KW-1185">Reference proteome</keyword>
<gene>
    <name evidence="3" type="ORF">Salat_2456200</name>
</gene>
<comment type="caution">
    <text evidence="3">The sequence shown here is derived from an EMBL/GenBank/DDBJ whole genome shotgun (WGS) entry which is preliminary data.</text>
</comment>
<dbReference type="EMBL" id="JACGWO010000010">
    <property type="protein sequence ID" value="KAK4416307.1"/>
    <property type="molecule type" value="Genomic_DNA"/>
</dbReference>
<dbReference type="AlphaFoldDB" id="A0AAE1XRL4"/>
<evidence type="ECO:0000313" key="4">
    <source>
        <dbReference type="Proteomes" id="UP001293254"/>
    </source>
</evidence>
<keyword evidence="2" id="KW-0732">Signal</keyword>
<accession>A0AAE1XRL4</accession>
<feature type="signal peptide" evidence="2">
    <location>
        <begin position="1"/>
        <end position="26"/>
    </location>
</feature>
<proteinExistence type="predicted"/>
<feature type="region of interest" description="Disordered" evidence="1">
    <location>
        <begin position="82"/>
        <end position="104"/>
    </location>
</feature>
<sequence length="104" mass="10829">MANEMKIFVFFLVFLLINSVFLATEGHDLLHTPEAQSPPLFSAIEKSSPGSSDGHKFDSSNTSGGIKAHVYVNAEEFGNIKNVSAGPGATSRAPSGPSPGGDGH</sequence>
<evidence type="ECO:0000256" key="1">
    <source>
        <dbReference type="SAM" id="MobiDB-lite"/>
    </source>
</evidence>
<organism evidence="3 4">
    <name type="scientific">Sesamum alatum</name>
    <dbReference type="NCBI Taxonomy" id="300844"/>
    <lineage>
        <taxon>Eukaryota</taxon>
        <taxon>Viridiplantae</taxon>
        <taxon>Streptophyta</taxon>
        <taxon>Embryophyta</taxon>
        <taxon>Tracheophyta</taxon>
        <taxon>Spermatophyta</taxon>
        <taxon>Magnoliopsida</taxon>
        <taxon>eudicotyledons</taxon>
        <taxon>Gunneridae</taxon>
        <taxon>Pentapetalae</taxon>
        <taxon>asterids</taxon>
        <taxon>lamiids</taxon>
        <taxon>Lamiales</taxon>
        <taxon>Pedaliaceae</taxon>
        <taxon>Sesamum</taxon>
    </lineage>
</organism>
<reference evidence="3" key="2">
    <citation type="journal article" date="2024" name="Plant">
        <title>Genomic evolution and insights into agronomic trait innovations of Sesamum species.</title>
        <authorList>
            <person name="Miao H."/>
            <person name="Wang L."/>
            <person name="Qu L."/>
            <person name="Liu H."/>
            <person name="Sun Y."/>
            <person name="Le M."/>
            <person name="Wang Q."/>
            <person name="Wei S."/>
            <person name="Zheng Y."/>
            <person name="Lin W."/>
            <person name="Duan Y."/>
            <person name="Cao H."/>
            <person name="Xiong S."/>
            <person name="Wang X."/>
            <person name="Wei L."/>
            <person name="Li C."/>
            <person name="Ma Q."/>
            <person name="Ju M."/>
            <person name="Zhao R."/>
            <person name="Li G."/>
            <person name="Mu C."/>
            <person name="Tian Q."/>
            <person name="Mei H."/>
            <person name="Zhang T."/>
            <person name="Gao T."/>
            <person name="Zhang H."/>
        </authorList>
    </citation>
    <scope>NUCLEOTIDE SEQUENCE</scope>
    <source>
        <strain evidence="3">3651</strain>
    </source>
</reference>
<reference evidence="3" key="1">
    <citation type="submission" date="2020-06" db="EMBL/GenBank/DDBJ databases">
        <authorList>
            <person name="Li T."/>
            <person name="Hu X."/>
            <person name="Zhang T."/>
            <person name="Song X."/>
            <person name="Zhang H."/>
            <person name="Dai N."/>
            <person name="Sheng W."/>
            <person name="Hou X."/>
            <person name="Wei L."/>
        </authorList>
    </citation>
    <scope>NUCLEOTIDE SEQUENCE</scope>
    <source>
        <strain evidence="3">3651</strain>
        <tissue evidence="3">Leaf</tissue>
    </source>
</reference>
<protein>
    <submittedName>
        <fullName evidence="3">Uncharacterized protein</fullName>
    </submittedName>
</protein>
<feature type="chain" id="PRO_5042167362" evidence="2">
    <location>
        <begin position="27"/>
        <end position="104"/>
    </location>
</feature>
<evidence type="ECO:0000256" key="2">
    <source>
        <dbReference type="SAM" id="SignalP"/>
    </source>
</evidence>